<gene>
    <name evidence="2" type="ORF">LCGC14_2936690</name>
</gene>
<dbReference type="PROSITE" id="PS50966">
    <property type="entry name" value="ZF_SWIM"/>
    <property type="match status" value="1"/>
</dbReference>
<organism evidence="2">
    <name type="scientific">marine sediment metagenome</name>
    <dbReference type="NCBI Taxonomy" id="412755"/>
    <lineage>
        <taxon>unclassified sequences</taxon>
        <taxon>metagenomes</taxon>
        <taxon>ecological metagenomes</taxon>
    </lineage>
</organism>
<dbReference type="InterPro" id="IPR007527">
    <property type="entry name" value="Znf_SWIM"/>
</dbReference>
<dbReference type="EMBL" id="LAZR01058783">
    <property type="protein sequence ID" value="KKK69172.1"/>
    <property type="molecule type" value="Genomic_DNA"/>
</dbReference>
<accession>A0A0F8XJ59</accession>
<dbReference type="GO" id="GO:0008270">
    <property type="term" value="F:zinc ion binding"/>
    <property type="evidence" value="ECO:0007669"/>
    <property type="project" value="InterPro"/>
</dbReference>
<name>A0A0F8XJ59_9ZZZZ</name>
<feature type="domain" description="SWIM-type" evidence="1">
    <location>
        <begin position="58"/>
        <end position="94"/>
    </location>
</feature>
<reference evidence="2" key="1">
    <citation type="journal article" date="2015" name="Nature">
        <title>Complex archaea that bridge the gap between prokaryotes and eukaryotes.</title>
        <authorList>
            <person name="Spang A."/>
            <person name="Saw J.H."/>
            <person name="Jorgensen S.L."/>
            <person name="Zaremba-Niedzwiedzka K."/>
            <person name="Martijn J."/>
            <person name="Lind A.E."/>
            <person name="van Eijk R."/>
            <person name="Schleper C."/>
            <person name="Guy L."/>
            <person name="Ettema T.J."/>
        </authorList>
    </citation>
    <scope>NUCLEOTIDE SEQUENCE</scope>
</reference>
<evidence type="ECO:0000259" key="1">
    <source>
        <dbReference type="PROSITE" id="PS50966"/>
    </source>
</evidence>
<dbReference type="Pfam" id="PF04434">
    <property type="entry name" value="SWIM"/>
    <property type="match status" value="1"/>
</dbReference>
<feature type="non-terminal residue" evidence="2">
    <location>
        <position position="143"/>
    </location>
</feature>
<dbReference type="AlphaFoldDB" id="A0A0F8XJ59"/>
<evidence type="ECO:0000313" key="2">
    <source>
        <dbReference type="EMBL" id="KKK69172.1"/>
    </source>
</evidence>
<sequence>MKSNRLLMRPAYDLDKIKFATDGPTFERAISLYESGKVTQFKEDFGGYSAVVSGTQPYRISVSARHYRRGSCDCYLGQHDTLCKHIVAVAIYAVMDGKKLSKEDKRVVSNPVCSGQLAELSKEELAATKKAITSAMRYIKAYT</sequence>
<protein>
    <recommendedName>
        <fullName evidence="1">SWIM-type domain-containing protein</fullName>
    </recommendedName>
</protein>
<proteinExistence type="predicted"/>
<comment type="caution">
    <text evidence="2">The sequence shown here is derived from an EMBL/GenBank/DDBJ whole genome shotgun (WGS) entry which is preliminary data.</text>
</comment>